<dbReference type="EMBL" id="MNQU01000332">
    <property type="protein sequence ID" value="OKZ28857.1"/>
    <property type="molecule type" value="Genomic_DNA"/>
</dbReference>
<proteinExistence type="predicted"/>
<organism evidence="1 2">
    <name type="scientific">Bacteroides uniformis</name>
    <dbReference type="NCBI Taxonomy" id="820"/>
    <lineage>
        <taxon>Bacteria</taxon>
        <taxon>Pseudomonadati</taxon>
        <taxon>Bacteroidota</taxon>
        <taxon>Bacteroidia</taxon>
        <taxon>Bacteroidales</taxon>
        <taxon>Bacteroidaceae</taxon>
        <taxon>Bacteroides</taxon>
    </lineage>
</organism>
<reference evidence="1 2" key="1">
    <citation type="journal article" date="2016" name="Nat. Biotechnol.">
        <title>Measurement of bacterial replication rates in microbial communities.</title>
        <authorList>
            <person name="Brown C.T."/>
            <person name="Olm M.R."/>
            <person name="Thomas B.C."/>
            <person name="Banfield J.F."/>
        </authorList>
    </citation>
    <scope>NUCLEOTIDE SEQUENCE [LARGE SCALE GENOMIC DNA]</scope>
    <source>
        <strain evidence="1">45_41</strain>
    </source>
</reference>
<gene>
    <name evidence="1" type="ORF">BHV79_17855</name>
</gene>
<sequence length="167" mass="19074">MKIIFLDIDGVISTEKSHYALDKDACDLLGKIIDATDAKIVVSSSWRRNTIEDTKEELTTVRHLVPFPFPYANRIIGVTIRAYAYVMQGVHLAIPRGVEIKQWIDTHIHSENGKNWNYKDIGVDFNYVILDDDSDMLLEQAEHFVKTDTLLGLSKDDVERAIKILNQ</sequence>
<comment type="caution">
    <text evidence="1">The sequence shown here is derived from an EMBL/GenBank/DDBJ whole genome shotgun (WGS) entry which is preliminary data.</text>
</comment>
<dbReference type="AlphaFoldDB" id="A0A1Q6HRI2"/>
<accession>A0A1Q6HRI2</accession>
<name>A0A1Q6HRI2_BACUN</name>
<dbReference type="Pfam" id="PF18143">
    <property type="entry name" value="HAD_SAK_2"/>
    <property type="match status" value="1"/>
</dbReference>
<evidence type="ECO:0000313" key="2">
    <source>
        <dbReference type="Proteomes" id="UP000186549"/>
    </source>
</evidence>
<protein>
    <submittedName>
        <fullName evidence="1">Uncharacterized protein</fullName>
    </submittedName>
</protein>
<dbReference type="Proteomes" id="UP000186549">
    <property type="component" value="Unassembled WGS sequence"/>
</dbReference>
<evidence type="ECO:0000313" key="1">
    <source>
        <dbReference type="EMBL" id="OKZ28857.1"/>
    </source>
</evidence>